<dbReference type="Pfam" id="PF07517">
    <property type="entry name" value="SecA_DEAD"/>
    <property type="match status" value="1"/>
</dbReference>
<dbReference type="GO" id="GO:0005524">
    <property type="term" value="F:ATP binding"/>
    <property type="evidence" value="ECO:0007669"/>
    <property type="project" value="InterPro"/>
</dbReference>
<dbReference type="InterPro" id="IPR011115">
    <property type="entry name" value="SecA_DEAD"/>
</dbReference>
<feature type="domain" description="SecA family profile" evidence="4">
    <location>
        <begin position="967"/>
        <end position="1605"/>
    </location>
</feature>
<dbReference type="Gene3D" id="3.40.50.300">
    <property type="entry name" value="P-loop containing nucleotide triphosphate hydrolases"/>
    <property type="match status" value="2"/>
</dbReference>
<dbReference type="InterPro" id="IPR014018">
    <property type="entry name" value="SecA_motor_DEAD"/>
</dbReference>
<evidence type="ECO:0000256" key="1">
    <source>
        <dbReference type="ARBA" id="ARBA00022927"/>
    </source>
</evidence>
<dbReference type="PROSITE" id="PS50076">
    <property type="entry name" value="DNAJ_2"/>
    <property type="match status" value="1"/>
</dbReference>
<evidence type="ECO:0000313" key="5">
    <source>
        <dbReference type="EMBL" id="CAE8641701.1"/>
    </source>
</evidence>
<dbReference type="GO" id="GO:0017038">
    <property type="term" value="P:protein import"/>
    <property type="evidence" value="ECO:0007669"/>
    <property type="project" value="InterPro"/>
</dbReference>
<evidence type="ECO:0000259" key="3">
    <source>
        <dbReference type="PROSITE" id="PS50076"/>
    </source>
</evidence>
<keyword evidence="2" id="KW-0811">Translocation</keyword>
<dbReference type="SMART" id="SM00271">
    <property type="entry name" value="DnaJ"/>
    <property type="match status" value="1"/>
</dbReference>
<dbReference type="Gene3D" id="1.10.287.110">
    <property type="entry name" value="DnaJ domain"/>
    <property type="match status" value="1"/>
</dbReference>
<dbReference type="PROSITE" id="PS51196">
    <property type="entry name" value="SECA_MOTOR_DEAD"/>
    <property type="match status" value="1"/>
</dbReference>
<comment type="caution">
    <text evidence="5">The sequence shown here is derived from an EMBL/GenBank/DDBJ whole genome shotgun (WGS) entry which is preliminary data.</text>
</comment>
<dbReference type="Pfam" id="PF00226">
    <property type="entry name" value="DnaJ"/>
    <property type="match status" value="1"/>
</dbReference>
<keyword evidence="1" id="KW-0653">Protein transport</keyword>
<dbReference type="Gene3D" id="3.40.50.410">
    <property type="entry name" value="von Willebrand factor, type A domain"/>
    <property type="match status" value="1"/>
</dbReference>
<dbReference type="SUPFAM" id="SSF52540">
    <property type="entry name" value="P-loop containing nucleoside triphosphate hydrolases"/>
    <property type="match status" value="2"/>
</dbReference>
<sequence length="1892" mass="212185">MTILATWEGQGLHVLLGQLPSLAKLRKVTRQEIEARADAIRAMMRGALDSVKESEVAAAIRELEESRQLDALLEGCPSREIDGLSQLLAARREDVGPEVRAGLAAFSFQGFREQLEPKDPKDEAECQRCQLRLDLVKRRVEARIAETEQRIGSGPEAVRNIAELDSAAKEVGDVLSAGTLLDVGKEVERLTESCRTHFRGLLNQLEHDVDKRNYGGILEKEGEADAYLLATDTLQSNLSKSKAKTFKRKAEDSIGTVKHMVSAFVDNLEKAASDREDHSDLVMVLDSLRKAAASPDVERFHKEQVTILESGLLSFHEGVQAHVKRSLSYSSGVEAYAFLKRVWETGMRRHLLDMKFDIDKELDSMQKEEEAQTERFERWLHSEDDIVQEWKPSLEHLRSQVRWTPWWRRHTPEYERRQGMLEGRVKQLGEIVQSALIRLNFDIAGSHARLMRCIFAHLGHHLPARSNAHTPEKVMEDEISAHFTRHVHELSAATQHGSVHDMELLLSRCHCFLLQLTRSAAELAGGMNHFHEALETLLVSKLQTFSQELDNFDFGAAAKSVHWLRDLGGWLSSSFSCYCEVLQELRVPEDAALRSVKQLQWSRFGGRALAELGAHFAVLDIPPGSSEQEVNRAYHKKSKEEHPDRQRIRGELRANPISRQQRVQTAYDTIKDSKAVEDFQTQVSKLFAEELQLAPGRLRGCIRELLASQTYNGVRTLLSALGDLELLTPFVELRPGVQKMRSDVHDVVRQEVNRIRTAARALWVQDKFSELQQELSKLARMSEHFSAYPDIYSDSWERELREEVEQEIKDCTRKARSLLQGSAVQINANMQAFAMHLILLGRLFDNLPHFKSVAVRQLNNLLETCQELDCGISFLFKLGMLLEQGKIGDIVDGSVVQEDQRTGKVIVNEFRQFKDVLTVLWNQQTAVTQKDITVTVQEVESRIVSGGQAAVEAPVNRGKLLKGFERYNDMYNQHFHRWRAGELTLPQLVQEVNARAMPLRPCTSGKWGKEVKDVVPHLLAGIFAYFTILKSGDSYTRLLEADDAESAMLPLAQDISSEHLLLKPHNIQIITILRMVGYDSEGSSLENHLMQIRTGEGKSIILGGCSVLFGLLGFRVRCVCYSEYLSQRDRKAFQELFDGFGLSDRVTYSRITTFSEDRTLAEGNLRELTQDLLFGRDLDASNQLRGHMQRASSSAHPKKSAAGTAMIGSGSSSSAVVPADMRPQYMPDSGELLLVDEVDVFFSQDFYGKTHNQVTFLEADEVRDILFAVWELRDSRANPGRLFNMVKATPAFAALLSKFQQWHFLIETEVGAMCADLKDFDAIPYYYNRAENRIGYKIMDSIDYDVVFGYKTAFAYLSEASNQRLRDEEAALKEALRLRVPCGQFSYANLGETTILGVSGTVEALGRHEWEIMNRFGLTQYSFMPSVYGASNFRFLNQSGGRPITISQAADYFHDIASDINSKVKEGRAVIVFFKDTAELSKFESSPSAKQIRMVNLLQESMSDDSKDFVIKKAATAGQVTLATAVFGRGTDFFCNDSKLDAAGGVHVIQAFFSTDICEEVQMQGRTARQGKKGTYSIIINEAEVQDLLGISLSELRSKSPDHQYACLCKVREKCREATSKEVEANLEVANTRDVLSRDFFRSLLASSVETSKTKFKALYAGCSGGLQQVKQPCRMMILSDATGSMSAVWQSTRAHIHEMLKRVADLGGDHLDLMWVAYRDYTKCVLLEASDWSSDPRSLQQFVNNITCGGGDGVQGVGDHGGEEAAEAALEEVRRQHSIEPVTRVLLIGDKAPHRESKGQLVLAHNHILTTDYREEAKALQKLGIPVYTFVVGSDAGAQQAFQYISSQTGAEMSLLTSPDKLIDVVCINALEEIGGGSLVAEYKARYQADD</sequence>
<proteinExistence type="predicted"/>
<dbReference type="PANTHER" id="PTHR30612">
    <property type="entry name" value="SECA INNER MEMBRANE COMPONENT OF SEC PROTEIN SECRETION SYSTEM"/>
    <property type="match status" value="1"/>
</dbReference>
<dbReference type="OrthoDB" id="425279at2759"/>
<evidence type="ECO:0000256" key="2">
    <source>
        <dbReference type="ARBA" id="ARBA00023010"/>
    </source>
</evidence>
<dbReference type="InterPro" id="IPR000185">
    <property type="entry name" value="SecA"/>
</dbReference>
<dbReference type="SUPFAM" id="SSF53300">
    <property type="entry name" value="vWA-like"/>
    <property type="match status" value="1"/>
</dbReference>
<dbReference type="InterPro" id="IPR001623">
    <property type="entry name" value="DnaJ_domain"/>
</dbReference>
<reference evidence="5" key="1">
    <citation type="submission" date="2021-02" db="EMBL/GenBank/DDBJ databases">
        <authorList>
            <person name="Dougan E. K."/>
            <person name="Rhodes N."/>
            <person name="Thang M."/>
            <person name="Chan C."/>
        </authorList>
    </citation>
    <scope>NUCLEOTIDE SEQUENCE</scope>
</reference>
<keyword evidence="6" id="KW-1185">Reference proteome</keyword>
<feature type="domain" description="J" evidence="3">
    <location>
        <begin position="614"/>
        <end position="675"/>
    </location>
</feature>
<evidence type="ECO:0000259" key="4">
    <source>
        <dbReference type="PROSITE" id="PS51196"/>
    </source>
</evidence>
<organism evidence="5 6">
    <name type="scientific">Polarella glacialis</name>
    <name type="common">Dinoflagellate</name>
    <dbReference type="NCBI Taxonomy" id="89957"/>
    <lineage>
        <taxon>Eukaryota</taxon>
        <taxon>Sar</taxon>
        <taxon>Alveolata</taxon>
        <taxon>Dinophyceae</taxon>
        <taxon>Suessiales</taxon>
        <taxon>Suessiaceae</taxon>
        <taxon>Polarella</taxon>
    </lineage>
</organism>
<accession>A0A813HW01</accession>
<evidence type="ECO:0000313" key="6">
    <source>
        <dbReference type="Proteomes" id="UP000654075"/>
    </source>
</evidence>
<dbReference type="GO" id="GO:0006605">
    <property type="term" value="P:protein targeting"/>
    <property type="evidence" value="ECO:0007669"/>
    <property type="project" value="InterPro"/>
</dbReference>
<dbReference type="SUPFAM" id="SSF46565">
    <property type="entry name" value="Chaperone J-domain"/>
    <property type="match status" value="1"/>
</dbReference>
<dbReference type="GO" id="GO:0016020">
    <property type="term" value="C:membrane"/>
    <property type="evidence" value="ECO:0007669"/>
    <property type="project" value="InterPro"/>
</dbReference>
<dbReference type="InterPro" id="IPR036869">
    <property type="entry name" value="J_dom_sf"/>
</dbReference>
<dbReference type="CDD" id="cd06257">
    <property type="entry name" value="DnaJ"/>
    <property type="match status" value="1"/>
</dbReference>
<dbReference type="GO" id="GO:0006886">
    <property type="term" value="P:intracellular protein transport"/>
    <property type="evidence" value="ECO:0007669"/>
    <property type="project" value="InterPro"/>
</dbReference>
<protein>
    <submittedName>
        <fullName evidence="5">Uncharacterized protein</fullName>
    </submittedName>
</protein>
<gene>
    <name evidence="5" type="ORF">PGLA1383_LOCUS56312</name>
</gene>
<dbReference type="PANTHER" id="PTHR30612:SF0">
    <property type="entry name" value="CHLOROPLAST PROTEIN-TRANSPORTING ATPASE"/>
    <property type="match status" value="1"/>
</dbReference>
<keyword evidence="1" id="KW-0813">Transport</keyword>
<name>A0A813HW01_POLGL</name>
<dbReference type="InterPro" id="IPR036465">
    <property type="entry name" value="vWFA_dom_sf"/>
</dbReference>
<dbReference type="Proteomes" id="UP000654075">
    <property type="component" value="Unassembled WGS sequence"/>
</dbReference>
<dbReference type="EMBL" id="CAJNNV010032974">
    <property type="protein sequence ID" value="CAE8641701.1"/>
    <property type="molecule type" value="Genomic_DNA"/>
</dbReference>
<dbReference type="InterPro" id="IPR027417">
    <property type="entry name" value="P-loop_NTPase"/>
</dbReference>